<feature type="transmembrane region" description="Helical" evidence="1">
    <location>
        <begin position="46"/>
        <end position="65"/>
    </location>
</feature>
<name>A0A3A1UUY3_9BACL</name>
<dbReference type="OrthoDB" id="2663742at2"/>
<reference evidence="2 3" key="1">
    <citation type="submission" date="2018-09" db="EMBL/GenBank/DDBJ databases">
        <title>Paenibacillus aracenensis nov. sp. isolated from a cave in southern Spain.</title>
        <authorList>
            <person name="Jurado V."/>
            <person name="Gutierrez-Patricio S."/>
            <person name="Gonzalez-Pimentel J.L."/>
            <person name="Miller A.Z."/>
            <person name="Laiz L."/>
            <person name="Saiz-Jimenez C."/>
        </authorList>
    </citation>
    <scope>NUCLEOTIDE SEQUENCE [LARGE SCALE GENOMIC DNA]</scope>
    <source>
        <strain evidence="2 3">DSM 22867</strain>
    </source>
</reference>
<sequence>MTILEGILAYVSLHILMAVIMAFFPGDEGMRSKTGISSFTPRPATIGDYFFNGLVLLLSGGGLAMERINKKIEKKRWWQRIGIRSAVILSAILLAAVAGALGSS</sequence>
<evidence type="ECO:0000313" key="3">
    <source>
        <dbReference type="Proteomes" id="UP000266482"/>
    </source>
</evidence>
<comment type="caution">
    <text evidence="2">The sequence shown here is derived from an EMBL/GenBank/DDBJ whole genome shotgun (WGS) entry which is preliminary data.</text>
</comment>
<feature type="transmembrane region" description="Helical" evidence="1">
    <location>
        <begin position="7"/>
        <end position="26"/>
    </location>
</feature>
<evidence type="ECO:0000256" key="1">
    <source>
        <dbReference type="SAM" id="Phobius"/>
    </source>
</evidence>
<dbReference type="Proteomes" id="UP000266482">
    <property type="component" value="Unassembled WGS sequence"/>
</dbReference>
<evidence type="ECO:0000313" key="2">
    <source>
        <dbReference type="EMBL" id="RIX52074.1"/>
    </source>
</evidence>
<feature type="transmembrane region" description="Helical" evidence="1">
    <location>
        <begin position="86"/>
        <end position="103"/>
    </location>
</feature>
<keyword evidence="3" id="KW-1185">Reference proteome</keyword>
<keyword evidence="1" id="KW-0472">Membrane</keyword>
<accession>A0A3A1UUY3</accession>
<proteinExistence type="predicted"/>
<keyword evidence="1" id="KW-0812">Transmembrane</keyword>
<dbReference type="AlphaFoldDB" id="A0A3A1UUY3"/>
<dbReference type="RefSeq" id="WP_119600306.1">
    <property type="nucleotide sequence ID" value="NZ_QXQA01000008.1"/>
</dbReference>
<gene>
    <name evidence="2" type="ORF">D3P08_13935</name>
</gene>
<protein>
    <submittedName>
        <fullName evidence="2">Uncharacterized protein</fullName>
    </submittedName>
</protein>
<keyword evidence="1" id="KW-1133">Transmembrane helix</keyword>
<dbReference type="EMBL" id="QXQA01000008">
    <property type="protein sequence ID" value="RIX52074.1"/>
    <property type="molecule type" value="Genomic_DNA"/>
</dbReference>
<organism evidence="2 3">
    <name type="scientific">Paenibacillus nanensis</name>
    <dbReference type="NCBI Taxonomy" id="393251"/>
    <lineage>
        <taxon>Bacteria</taxon>
        <taxon>Bacillati</taxon>
        <taxon>Bacillota</taxon>
        <taxon>Bacilli</taxon>
        <taxon>Bacillales</taxon>
        <taxon>Paenibacillaceae</taxon>
        <taxon>Paenibacillus</taxon>
    </lineage>
</organism>